<dbReference type="Proteomes" id="UP000740926">
    <property type="component" value="Unassembled WGS sequence"/>
</dbReference>
<reference evidence="1 2" key="1">
    <citation type="journal article" date="2020" name="Microb. Genom.">
        <title>Genetic diversity of clinical and environmental Mucorales isolates obtained from an investigation of mucormycosis cases among solid organ transplant recipients.</title>
        <authorList>
            <person name="Nguyen M.H."/>
            <person name="Kaul D."/>
            <person name="Muto C."/>
            <person name="Cheng S.J."/>
            <person name="Richter R.A."/>
            <person name="Bruno V.M."/>
            <person name="Liu G."/>
            <person name="Beyhan S."/>
            <person name="Sundermann A.J."/>
            <person name="Mounaud S."/>
            <person name="Pasculle A.W."/>
            <person name="Nierman W.C."/>
            <person name="Driscoll E."/>
            <person name="Cumbie R."/>
            <person name="Clancy C.J."/>
            <person name="Dupont C.L."/>
        </authorList>
    </citation>
    <scope>NUCLEOTIDE SEQUENCE [LARGE SCALE GENOMIC DNA]</scope>
    <source>
        <strain evidence="1 2">GL24</strain>
    </source>
</reference>
<name>A0A9P6XZP9_9FUNG</name>
<accession>A0A9P6XZP9</accession>
<sequence length="189" mass="20410">MIAWKSLSRACFALPPAESPSTRNSSRRALGDLLADDQLLGLEARAGAFDGDLRDLLAQLHVLVQQQAEGIVGRALDEAGGLARRQAFLGLSAELRVGHLQRQHERHAVPHVFRGQLDAARQQVAEVAELAQRLGQAGTQAVDVGAVLRGGNQVDVAFLYQFTFRQPGHGPVHHLGVLLQVADEQVGRQ</sequence>
<proteinExistence type="predicted"/>
<evidence type="ECO:0000313" key="1">
    <source>
        <dbReference type="EMBL" id="KAG1536149.1"/>
    </source>
</evidence>
<organism evidence="1 2">
    <name type="scientific">Rhizopus delemar</name>
    <dbReference type="NCBI Taxonomy" id="936053"/>
    <lineage>
        <taxon>Eukaryota</taxon>
        <taxon>Fungi</taxon>
        <taxon>Fungi incertae sedis</taxon>
        <taxon>Mucoromycota</taxon>
        <taxon>Mucoromycotina</taxon>
        <taxon>Mucoromycetes</taxon>
        <taxon>Mucorales</taxon>
        <taxon>Mucorineae</taxon>
        <taxon>Rhizopodaceae</taxon>
        <taxon>Rhizopus</taxon>
    </lineage>
</organism>
<protein>
    <submittedName>
        <fullName evidence="1">Uncharacterized protein</fullName>
    </submittedName>
</protein>
<dbReference type="AlphaFoldDB" id="A0A9P6XZP9"/>
<keyword evidence="2" id="KW-1185">Reference proteome</keyword>
<evidence type="ECO:0000313" key="2">
    <source>
        <dbReference type="Proteomes" id="UP000740926"/>
    </source>
</evidence>
<comment type="caution">
    <text evidence="1">The sequence shown here is derived from an EMBL/GenBank/DDBJ whole genome shotgun (WGS) entry which is preliminary data.</text>
</comment>
<dbReference type="EMBL" id="JAANIU010008000">
    <property type="protein sequence ID" value="KAG1536149.1"/>
    <property type="molecule type" value="Genomic_DNA"/>
</dbReference>
<gene>
    <name evidence="1" type="ORF">G6F50_015143</name>
</gene>